<evidence type="ECO:0000313" key="3">
    <source>
        <dbReference type="Proteomes" id="UP000192934"/>
    </source>
</evidence>
<sequence>MRRHSREMDIDDYEAWTAARRRHEAVAEAADEEGGPRLSLVPQPDRGEVWPTDLLPAPAEPPAEAAQPSDTAMAPAPPTPAMPFDGVALEDSRKRLIGWSADRQRIFLANLAETGSVHLACSAARLSARSAYRLRARSAPFAAAWDTAEQLAVGRLSALAFDRAINGRVDQVYRDGDLVAERKVPSDKLLMWLLARLDPRRFAAPWELRKDGTADPQSEARAAFPTQLDTLADAPSE</sequence>
<name>A0A1X7G1I0_9SPHN</name>
<reference evidence="3" key="1">
    <citation type="submission" date="2017-04" db="EMBL/GenBank/DDBJ databases">
        <authorList>
            <person name="Varghese N."/>
            <person name="Submissions S."/>
        </authorList>
    </citation>
    <scope>NUCLEOTIDE SEQUENCE [LARGE SCALE GENOMIC DNA]</scope>
    <source>
        <strain evidence="3">Dd16</strain>
    </source>
</reference>
<feature type="region of interest" description="Disordered" evidence="1">
    <location>
        <begin position="20"/>
        <end position="86"/>
    </location>
</feature>
<dbReference type="EMBL" id="LT840185">
    <property type="protein sequence ID" value="SMF61743.1"/>
    <property type="molecule type" value="Genomic_DNA"/>
</dbReference>
<dbReference type="RefSeq" id="WP_157123675.1">
    <property type="nucleotide sequence ID" value="NZ_LT840185.1"/>
</dbReference>
<dbReference type="OrthoDB" id="7282816at2"/>
<feature type="region of interest" description="Disordered" evidence="1">
    <location>
        <begin position="209"/>
        <end position="237"/>
    </location>
</feature>
<dbReference type="AlphaFoldDB" id="A0A1X7G1I0"/>
<dbReference type="Proteomes" id="UP000192934">
    <property type="component" value="Chromosome I"/>
</dbReference>
<protein>
    <submittedName>
        <fullName evidence="2">Uncharacterized protein</fullName>
    </submittedName>
</protein>
<evidence type="ECO:0000313" key="2">
    <source>
        <dbReference type="EMBL" id="SMF61743.1"/>
    </source>
</evidence>
<keyword evidence="3" id="KW-1185">Reference proteome</keyword>
<feature type="compositionally biased region" description="Low complexity" evidence="1">
    <location>
        <begin position="62"/>
        <end position="74"/>
    </location>
</feature>
<evidence type="ECO:0000256" key="1">
    <source>
        <dbReference type="SAM" id="MobiDB-lite"/>
    </source>
</evidence>
<proteinExistence type="predicted"/>
<dbReference type="STRING" id="941907.SAMN06295910_0736"/>
<gene>
    <name evidence="2" type="ORF">SAMN06295910_0736</name>
</gene>
<accession>A0A1X7G1I0</accession>
<organism evidence="2 3">
    <name type="scientific">Allosphingosinicella indica</name>
    <dbReference type="NCBI Taxonomy" id="941907"/>
    <lineage>
        <taxon>Bacteria</taxon>
        <taxon>Pseudomonadati</taxon>
        <taxon>Pseudomonadota</taxon>
        <taxon>Alphaproteobacteria</taxon>
        <taxon>Sphingomonadales</taxon>
        <taxon>Sphingomonadaceae</taxon>
        <taxon>Allosphingosinicella</taxon>
    </lineage>
</organism>